<organism evidence="1 2">
    <name type="scientific">Eumeta variegata</name>
    <name type="common">Bagworm moth</name>
    <name type="synonym">Eumeta japonica</name>
    <dbReference type="NCBI Taxonomy" id="151549"/>
    <lineage>
        <taxon>Eukaryota</taxon>
        <taxon>Metazoa</taxon>
        <taxon>Ecdysozoa</taxon>
        <taxon>Arthropoda</taxon>
        <taxon>Hexapoda</taxon>
        <taxon>Insecta</taxon>
        <taxon>Pterygota</taxon>
        <taxon>Neoptera</taxon>
        <taxon>Endopterygota</taxon>
        <taxon>Lepidoptera</taxon>
        <taxon>Glossata</taxon>
        <taxon>Ditrysia</taxon>
        <taxon>Tineoidea</taxon>
        <taxon>Psychidae</taxon>
        <taxon>Oiketicinae</taxon>
        <taxon>Eumeta</taxon>
    </lineage>
</organism>
<dbReference type="AlphaFoldDB" id="A0A4C1XBZ7"/>
<dbReference type="EMBL" id="BGZK01000794">
    <property type="protein sequence ID" value="GBP60723.1"/>
    <property type="molecule type" value="Genomic_DNA"/>
</dbReference>
<protein>
    <submittedName>
        <fullName evidence="1">Uncharacterized protein</fullName>
    </submittedName>
</protein>
<evidence type="ECO:0000313" key="1">
    <source>
        <dbReference type="EMBL" id="GBP60723.1"/>
    </source>
</evidence>
<keyword evidence="2" id="KW-1185">Reference proteome</keyword>
<evidence type="ECO:0000313" key="2">
    <source>
        <dbReference type="Proteomes" id="UP000299102"/>
    </source>
</evidence>
<sequence length="134" mass="14136">MEPARTQLARHVPAQAARCSPRGAAAPSYLRGGRGALARAPPALRPRPARAAADALFAQFEIMTHLHQSDVTRDEGAIKIFTTYGKGSGFNASAWVPKGAPESLNAGVNVWNHGAKCRPVRRNARRAAGGGGRC</sequence>
<comment type="caution">
    <text evidence="1">The sequence shown here is derived from an EMBL/GenBank/DDBJ whole genome shotgun (WGS) entry which is preliminary data.</text>
</comment>
<name>A0A4C1XBZ7_EUMVA</name>
<reference evidence="1 2" key="1">
    <citation type="journal article" date="2019" name="Commun. Biol.">
        <title>The bagworm genome reveals a unique fibroin gene that provides high tensile strength.</title>
        <authorList>
            <person name="Kono N."/>
            <person name="Nakamura H."/>
            <person name="Ohtoshi R."/>
            <person name="Tomita M."/>
            <person name="Numata K."/>
            <person name="Arakawa K."/>
        </authorList>
    </citation>
    <scope>NUCLEOTIDE SEQUENCE [LARGE SCALE GENOMIC DNA]</scope>
</reference>
<dbReference type="Proteomes" id="UP000299102">
    <property type="component" value="Unassembled WGS sequence"/>
</dbReference>
<accession>A0A4C1XBZ7</accession>
<gene>
    <name evidence="1" type="ORF">EVAR_47461_1</name>
</gene>
<proteinExistence type="predicted"/>